<dbReference type="GO" id="GO:0003848">
    <property type="term" value="F:2-amino-4-hydroxy-6-hydroxymethyldihydropteridine diphosphokinase activity"/>
    <property type="evidence" value="ECO:0007669"/>
    <property type="project" value="UniProtKB-EC"/>
</dbReference>
<dbReference type="AlphaFoldDB" id="B6YR68"/>
<dbReference type="PANTHER" id="PTHR43071">
    <property type="entry name" value="2-AMINO-4-HYDROXY-6-HYDROXYMETHYLDIHYDROPTERIDINE PYROPHOSPHOKINASE"/>
    <property type="match status" value="1"/>
</dbReference>
<dbReference type="InterPro" id="IPR035907">
    <property type="entry name" value="Hppk_sf"/>
</dbReference>
<dbReference type="NCBIfam" id="TIGR01498">
    <property type="entry name" value="folK"/>
    <property type="match status" value="1"/>
</dbReference>
<dbReference type="Pfam" id="PF01288">
    <property type="entry name" value="HPPK"/>
    <property type="match status" value="1"/>
</dbReference>
<gene>
    <name evidence="14" type="ordered locus">CFPG_427</name>
</gene>
<dbReference type="GO" id="GO:0046656">
    <property type="term" value="P:folic acid biosynthetic process"/>
    <property type="evidence" value="ECO:0007669"/>
    <property type="project" value="UniProtKB-KW"/>
</dbReference>
<sequence>MTTYLSLGTNLGNKELNLLKVIALIAERIGNLSAISSVYETQACGFQSANLFLNMALRVETSLQPVELLKASQEIERQMGRVKQHQYQDRIIDIDIILYDNIVYKSEELTIPHPLYRKRDFVMKPLQEIIRNAMKTS</sequence>
<dbReference type="RefSeq" id="WP_012573451.1">
    <property type="nucleotide sequence ID" value="NC_011565.1"/>
</dbReference>
<protein>
    <recommendedName>
        <fullName evidence="4">2-amino-4-hydroxy-6-hydroxymethyldihydropteridine pyrophosphokinase</fullName>
        <ecNumber evidence="3">2.7.6.3</ecNumber>
    </recommendedName>
    <alternativeName>
        <fullName evidence="11">6-hydroxymethyl-7,8-dihydropterin pyrophosphokinase</fullName>
    </alternativeName>
    <alternativeName>
        <fullName evidence="12">7,8-dihydro-6-hydroxymethylpterin-pyrophosphokinase</fullName>
    </alternativeName>
</protein>
<name>B6YR68_AZOPC</name>
<organism evidence="14 15">
    <name type="scientific">Azobacteroides pseudotrichonymphae genomovar. CFP2</name>
    <dbReference type="NCBI Taxonomy" id="511995"/>
    <lineage>
        <taxon>Bacteria</taxon>
        <taxon>Pseudomonadati</taxon>
        <taxon>Bacteroidota</taxon>
        <taxon>Bacteroidia</taxon>
        <taxon>Bacteroidales</taxon>
        <taxon>Candidatus Azobacteroides</taxon>
    </lineage>
</organism>
<proteinExistence type="inferred from homology"/>
<comment type="pathway">
    <text evidence="1">Cofactor biosynthesis; tetrahydrofolate biosynthesis; 2-amino-4-hydroxy-6-hydroxymethyl-7,8-dihydropteridine diphosphate from 7,8-dihydroneopterin triphosphate: step 4/4.</text>
</comment>
<evidence type="ECO:0000313" key="15">
    <source>
        <dbReference type="Proteomes" id="UP000000723"/>
    </source>
</evidence>
<comment type="similarity">
    <text evidence="2">Belongs to the HPPK family.</text>
</comment>
<evidence type="ECO:0000256" key="6">
    <source>
        <dbReference type="ARBA" id="ARBA00022741"/>
    </source>
</evidence>
<evidence type="ECO:0000256" key="4">
    <source>
        <dbReference type="ARBA" id="ARBA00016218"/>
    </source>
</evidence>
<evidence type="ECO:0000256" key="11">
    <source>
        <dbReference type="ARBA" id="ARBA00029766"/>
    </source>
</evidence>
<comment type="function">
    <text evidence="10">Catalyzes the transfer of pyrophosphate from adenosine triphosphate (ATP) to 6-hydroxymethyl-7,8-dihydropterin, an enzymatic step in folate biosynthesis pathway.</text>
</comment>
<evidence type="ECO:0000256" key="9">
    <source>
        <dbReference type="ARBA" id="ARBA00022909"/>
    </source>
</evidence>
<dbReference type="PANTHER" id="PTHR43071:SF1">
    <property type="entry name" value="2-AMINO-4-HYDROXY-6-HYDROXYMETHYLDIHYDROPTERIDINE PYROPHOSPHOKINASE"/>
    <property type="match status" value="1"/>
</dbReference>
<dbReference type="Gene3D" id="3.30.70.560">
    <property type="entry name" value="7,8-Dihydro-6-hydroxymethylpterin-pyrophosphokinase HPPK"/>
    <property type="match status" value="1"/>
</dbReference>
<dbReference type="GO" id="GO:0016301">
    <property type="term" value="F:kinase activity"/>
    <property type="evidence" value="ECO:0007669"/>
    <property type="project" value="UniProtKB-KW"/>
</dbReference>
<dbReference type="CDD" id="cd00483">
    <property type="entry name" value="HPPK"/>
    <property type="match status" value="1"/>
</dbReference>
<keyword evidence="5" id="KW-0808">Transferase</keyword>
<dbReference type="SUPFAM" id="SSF55083">
    <property type="entry name" value="6-hydroxymethyl-7,8-dihydropterin pyrophosphokinase, HPPK"/>
    <property type="match status" value="1"/>
</dbReference>
<dbReference type="GO" id="GO:0005524">
    <property type="term" value="F:ATP binding"/>
    <property type="evidence" value="ECO:0007669"/>
    <property type="project" value="UniProtKB-KW"/>
</dbReference>
<evidence type="ECO:0000256" key="12">
    <source>
        <dbReference type="ARBA" id="ARBA00033413"/>
    </source>
</evidence>
<keyword evidence="7" id="KW-0418">Kinase</keyword>
<dbReference type="OrthoDB" id="9808041at2"/>
<reference evidence="15" key="1">
    <citation type="journal article" date="2008" name="Science">
        <title>Genome of an endosymbiont coupling N2 fixation to cellulolysis within RT protist cells in termite gut.</title>
        <authorList>
            <person name="Hongoh Y."/>
            <person name="Sharma V.K."/>
            <person name="Prakash T."/>
            <person name="Noda S."/>
            <person name="Toh H."/>
            <person name="Taylor T.D."/>
            <person name="Kudo T."/>
            <person name="Sakaki Y."/>
            <person name="Toyoda A."/>
            <person name="Hattori M."/>
            <person name="Ohkuma M."/>
        </authorList>
    </citation>
    <scope>NUCLEOTIDE SEQUENCE [LARGE SCALE GENOMIC DNA]</scope>
</reference>
<evidence type="ECO:0000256" key="10">
    <source>
        <dbReference type="ARBA" id="ARBA00029409"/>
    </source>
</evidence>
<evidence type="ECO:0000256" key="2">
    <source>
        <dbReference type="ARBA" id="ARBA00005810"/>
    </source>
</evidence>
<keyword evidence="6" id="KW-0547">Nucleotide-binding</keyword>
<dbReference type="KEGG" id="aps:CFPG_427"/>
<dbReference type="GO" id="GO:0046654">
    <property type="term" value="P:tetrahydrofolate biosynthetic process"/>
    <property type="evidence" value="ECO:0007669"/>
    <property type="project" value="UniProtKB-UniPathway"/>
</dbReference>
<accession>B6YR68</accession>
<dbReference type="HOGENOM" id="CLU_097916_1_2_10"/>
<evidence type="ECO:0000313" key="14">
    <source>
        <dbReference type="EMBL" id="BAG83690.1"/>
    </source>
</evidence>
<evidence type="ECO:0000256" key="3">
    <source>
        <dbReference type="ARBA" id="ARBA00013253"/>
    </source>
</evidence>
<dbReference type="Proteomes" id="UP000000723">
    <property type="component" value="Chromosome"/>
</dbReference>
<evidence type="ECO:0000256" key="8">
    <source>
        <dbReference type="ARBA" id="ARBA00022840"/>
    </source>
</evidence>
<evidence type="ECO:0000259" key="13">
    <source>
        <dbReference type="Pfam" id="PF01288"/>
    </source>
</evidence>
<evidence type="ECO:0000256" key="5">
    <source>
        <dbReference type="ARBA" id="ARBA00022679"/>
    </source>
</evidence>
<dbReference type="STRING" id="511995.CFPG_427"/>
<keyword evidence="15" id="KW-1185">Reference proteome</keyword>
<evidence type="ECO:0000256" key="1">
    <source>
        <dbReference type="ARBA" id="ARBA00005051"/>
    </source>
</evidence>
<dbReference type="eggNOG" id="COG0801">
    <property type="taxonomic scope" value="Bacteria"/>
</dbReference>
<evidence type="ECO:0000256" key="7">
    <source>
        <dbReference type="ARBA" id="ARBA00022777"/>
    </source>
</evidence>
<dbReference type="InterPro" id="IPR000550">
    <property type="entry name" value="Hppk"/>
</dbReference>
<dbReference type="EMBL" id="AP010656">
    <property type="protein sequence ID" value="BAG83690.1"/>
    <property type="molecule type" value="Genomic_DNA"/>
</dbReference>
<feature type="domain" description="7,8-dihydro-6-hydroxymethylpterin-pyrophosphokinase" evidence="13">
    <location>
        <begin position="4"/>
        <end position="130"/>
    </location>
</feature>
<dbReference type="EC" id="2.7.6.3" evidence="3"/>
<keyword evidence="8" id="KW-0067">ATP-binding</keyword>
<dbReference type="UniPathway" id="UPA00077">
    <property type="reaction ID" value="UER00155"/>
</dbReference>
<keyword evidence="9" id="KW-0289">Folate biosynthesis</keyword>